<dbReference type="AlphaFoldDB" id="A0AAI8L2V4"/>
<feature type="region of interest" description="Disordered" evidence="1">
    <location>
        <begin position="1"/>
        <end position="32"/>
    </location>
</feature>
<proteinExistence type="predicted"/>
<evidence type="ECO:0000256" key="1">
    <source>
        <dbReference type="SAM" id="MobiDB-lite"/>
    </source>
</evidence>
<name>A0AAI8L2V4_9ACTN</name>
<dbReference type="Proteomes" id="UP000265765">
    <property type="component" value="Chromosome"/>
</dbReference>
<reference evidence="2 3" key="1">
    <citation type="submission" date="2018-09" db="EMBL/GenBank/DDBJ databases">
        <title>Production of Trimethoprim by Streptomyces sp. 3E-1.</title>
        <authorList>
            <person name="Kang H.J."/>
            <person name="Kim S.B."/>
        </authorList>
    </citation>
    <scope>NUCLEOTIDE SEQUENCE [LARGE SCALE GENOMIC DNA]</scope>
    <source>
        <strain evidence="2 3">3E-1</strain>
    </source>
</reference>
<dbReference type="KEGG" id="sge:DWG14_04608"/>
<dbReference type="EMBL" id="CP032427">
    <property type="protein sequence ID" value="AYC40345.1"/>
    <property type="molecule type" value="Genomic_DNA"/>
</dbReference>
<protein>
    <submittedName>
        <fullName evidence="2">Uncharacterized protein</fullName>
    </submittedName>
</protein>
<organism evidence="2 3">
    <name type="scientific">Streptomyces griseorubiginosus</name>
    <dbReference type="NCBI Taxonomy" id="67304"/>
    <lineage>
        <taxon>Bacteria</taxon>
        <taxon>Bacillati</taxon>
        <taxon>Actinomycetota</taxon>
        <taxon>Actinomycetes</taxon>
        <taxon>Kitasatosporales</taxon>
        <taxon>Streptomycetaceae</taxon>
        <taxon>Streptomyces</taxon>
    </lineage>
</organism>
<sequence length="149" mass="16796">MQPLHRAGHLGSLPRDSMSVRTDQAQDSAGRGGYVRGVDEEAITIKLTRDQAFVLSDWLHQVMFQSDDREGIVHDRAVWSPIHTISGSLDKSLSEIFMHDYGPRLEAAKDRLRTHLYGEDDQGNNGESWGKRPRANKAWRRANDQVSGT</sequence>
<accession>A0AAI8L2V4</accession>
<gene>
    <name evidence="2" type="ORF">DWG14_04608</name>
</gene>
<evidence type="ECO:0000313" key="3">
    <source>
        <dbReference type="Proteomes" id="UP000265765"/>
    </source>
</evidence>
<evidence type="ECO:0000313" key="2">
    <source>
        <dbReference type="EMBL" id="AYC40345.1"/>
    </source>
</evidence>
<feature type="region of interest" description="Disordered" evidence="1">
    <location>
        <begin position="117"/>
        <end position="149"/>
    </location>
</feature>
<feature type="compositionally biased region" description="Basic residues" evidence="1">
    <location>
        <begin position="131"/>
        <end position="140"/>
    </location>
</feature>